<protein>
    <recommendedName>
        <fullName evidence="6">Ribonuclease PH</fullName>
        <shortName evidence="6">RNase PH</shortName>
        <ecNumber evidence="6">2.7.7.56</ecNumber>
    </recommendedName>
    <alternativeName>
        <fullName evidence="6">tRNA nucleotidyltransferase</fullName>
    </alternativeName>
</protein>
<evidence type="ECO:0000259" key="7">
    <source>
        <dbReference type="Pfam" id="PF01138"/>
    </source>
</evidence>
<dbReference type="GO" id="GO:0031125">
    <property type="term" value="P:rRNA 3'-end processing"/>
    <property type="evidence" value="ECO:0007669"/>
    <property type="project" value="UniProtKB-ARBA"/>
</dbReference>
<organism evidence="9 10">
    <name type="scientific">Thermanaerovibrio acidaminovorans (strain ATCC 49978 / DSM 6589 / Su883)</name>
    <name type="common">Selenomonas acidaminovorans</name>
    <dbReference type="NCBI Taxonomy" id="525903"/>
    <lineage>
        <taxon>Bacteria</taxon>
        <taxon>Thermotogati</taxon>
        <taxon>Synergistota</taxon>
        <taxon>Synergistia</taxon>
        <taxon>Synergistales</taxon>
        <taxon>Synergistaceae</taxon>
        <taxon>Thermanaerovibrio</taxon>
    </lineage>
</organism>
<dbReference type="HOGENOM" id="CLU_050858_0_0_0"/>
<comment type="similarity">
    <text evidence="1 6">Belongs to the RNase PH family.</text>
</comment>
<evidence type="ECO:0000256" key="3">
    <source>
        <dbReference type="ARBA" id="ARBA00022555"/>
    </source>
</evidence>
<keyword evidence="3 6" id="KW-0820">tRNA-binding</keyword>
<proteinExistence type="inferred from homology"/>
<dbReference type="AlphaFoldDB" id="D1B6W2"/>
<comment type="subunit">
    <text evidence="6">Homohexameric ring arranged as a trimer of dimers.</text>
</comment>
<comment type="catalytic activity">
    <reaction evidence="6">
        <text>tRNA(n+1) + phosphate = tRNA(n) + a ribonucleoside 5'-diphosphate</text>
        <dbReference type="Rhea" id="RHEA:10628"/>
        <dbReference type="Rhea" id="RHEA-COMP:17343"/>
        <dbReference type="Rhea" id="RHEA-COMP:17344"/>
        <dbReference type="ChEBI" id="CHEBI:43474"/>
        <dbReference type="ChEBI" id="CHEBI:57930"/>
        <dbReference type="ChEBI" id="CHEBI:173114"/>
        <dbReference type="EC" id="2.7.7.56"/>
    </reaction>
</comment>
<feature type="binding site" evidence="6">
    <location>
        <position position="87"/>
    </location>
    <ligand>
        <name>phosphate</name>
        <dbReference type="ChEBI" id="CHEBI:43474"/>
        <note>substrate</note>
    </ligand>
</feature>
<dbReference type="GO" id="GO:0009022">
    <property type="term" value="F:tRNA nucleotidyltransferase activity"/>
    <property type="evidence" value="ECO:0007669"/>
    <property type="project" value="UniProtKB-UniRule"/>
</dbReference>
<dbReference type="PANTHER" id="PTHR11953">
    <property type="entry name" value="EXOSOME COMPLEX COMPONENT"/>
    <property type="match status" value="1"/>
</dbReference>
<dbReference type="CDD" id="cd11362">
    <property type="entry name" value="RNase_PH_bact"/>
    <property type="match status" value="1"/>
</dbReference>
<evidence type="ECO:0000259" key="8">
    <source>
        <dbReference type="Pfam" id="PF03725"/>
    </source>
</evidence>
<evidence type="ECO:0000256" key="5">
    <source>
        <dbReference type="ARBA" id="ARBA00022884"/>
    </source>
</evidence>
<dbReference type="InterPro" id="IPR018336">
    <property type="entry name" value="RNase_PH_CS"/>
</dbReference>
<dbReference type="KEGG" id="tai:Taci_1532"/>
<dbReference type="HAMAP" id="MF_00564">
    <property type="entry name" value="RNase_PH"/>
    <property type="match status" value="1"/>
</dbReference>
<dbReference type="SUPFAM" id="SSF55666">
    <property type="entry name" value="Ribonuclease PH domain 2-like"/>
    <property type="match status" value="1"/>
</dbReference>
<evidence type="ECO:0000256" key="6">
    <source>
        <dbReference type="HAMAP-Rule" id="MF_00564"/>
    </source>
</evidence>
<feature type="domain" description="Exoribonuclease phosphorolytic" evidence="7">
    <location>
        <begin position="12"/>
        <end position="141"/>
    </location>
</feature>
<dbReference type="EMBL" id="CP001818">
    <property type="protein sequence ID" value="ACZ19753.1"/>
    <property type="molecule type" value="Genomic_DNA"/>
</dbReference>
<feature type="binding site" evidence="6">
    <location>
        <begin position="125"/>
        <end position="127"/>
    </location>
    <ligand>
        <name>phosphate</name>
        <dbReference type="ChEBI" id="CHEBI:43474"/>
        <note>substrate</note>
    </ligand>
</feature>
<evidence type="ECO:0000256" key="1">
    <source>
        <dbReference type="ARBA" id="ARBA00006678"/>
    </source>
</evidence>
<evidence type="ECO:0000256" key="2">
    <source>
        <dbReference type="ARBA" id="ARBA00022552"/>
    </source>
</evidence>
<keyword evidence="4 6" id="KW-0819">tRNA processing</keyword>
<dbReference type="EnsemblBacteria" id="ACZ19753">
    <property type="protein sequence ID" value="ACZ19753"/>
    <property type="gene ID" value="Taci_1532"/>
</dbReference>
<keyword evidence="5" id="KW-0694">RNA-binding</keyword>
<dbReference type="SUPFAM" id="SSF54211">
    <property type="entry name" value="Ribosomal protein S5 domain 2-like"/>
    <property type="match status" value="1"/>
</dbReference>
<keyword evidence="2 6" id="KW-0698">rRNA processing</keyword>
<name>D1B6W2_THEAS</name>
<accession>D1B6W2</accession>
<dbReference type="InterPro" id="IPR036345">
    <property type="entry name" value="ExoRNase_PH_dom2_sf"/>
</dbReference>
<dbReference type="EC" id="2.7.7.56" evidence="6"/>
<keyword evidence="10" id="KW-1185">Reference proteome</keyword>
<dbReference type="STRING" id="525903.Taci_1532"/>
<keyword evidence="6 9" id="KW-0808">Transferase</keyword>
<dbReference type="InterPro" id="IPR020568">
    <property type="entry name" value="Ribosomal_Su5_D2-typ_SF"/>
</dbReference>
<dbReference type="PANTHER" id="PTHR11953:SF0">
    <property type="entry name" value="EXOSOME COMPLEX COMPONENT RRP41"/>
    <property type="match status" value="1"/>
</dbReference>
<dbReference type="Pfam" id="PF01138">
    <property type="entry name" value="RNase_PH"/>
    <property type="match status" value="1"/>
</dbReference>
<comment type="function">
    <text evidence="6">Phosphorolytic 3'-5' exoribonuclease that plays an important role in tRNA 3'-end maturation. Removes nucleotide residues following the 3'-CCA terminus of tRNAs; can also add nucleotides to the ends of RNA molecules by using nucleoside diphosphates as substrates, but this may not be physiologically important. Probably plays a role in initiation of 16S rRNA degradation (leading to ribosome degradation) during starvation.</text>
</comment>
<dbReference type="InterPro" id="IPR027408">
    <property type="entry name" value="PNPase/RNase_PH_dom_sf"/>
</dbReference>
<dbReference type="Pfam" id="PF03725">
    <property type="entry name" value="RNase_PH_C"/>
    <property type="match status" value="1"/>
</dbReference>
<dbReference type="Gene3D" id="3.30.230.70">
    <property type="entry name" value="GHMP Kinase, N-terminal domain"/>
    <property type="match status" value="1"/>
</dbReference>
<dbReference type="InterPro" id="IPR050080">
    <property type="entry name" value="RNase_PH"/>
</dbReference>
<dbReference type="GO" id="GO:0000049">
    <property type="term" value="F:tRNA binding"/>
    <property type="evidence" value="ECO:0007669"/>
    <property type="project" value="UniProtKB-UniRule"/>
</dbReference>
<dbReference type="GO" id="GO:0016075">
    <property type="term" value="P:rRNA catabolic process"/>
    <property type="evidence" value="ECO:0007669"/>
    <property type="project" value="UniProtKB-UniRule"/>
</dbReference>
<keyword evidence="6 9" id="KW-0548">Nucleotidyltransferase</keyword>
<evidence type="ECO:0000313" key="10">
    <source>
        <dbReference type="Proteomes" id="UP000002030"/>
    </source>
</evidence>
<dbReference type="RefSeq" id="WP_012870262.1">
    <property type="nucleotide sequence ID" value="NC_013522.1"/>
</dbReference>
<dbReference type="GO" id="GO:0000175">
    <property type="term" value="F:3'-5'-RNA exonuclease activity"/>
    <property type="evidence" value="ECO:0007669"/>
    <property type="project" value="UniProtKB-UniRule"/>
</dbReference>
<feature type="domain" description="Exoribonuclease phosphorolytic" evidence="8">
    <location>
        <begin position="158"/>
        <end position="222"/>
    </location>
</feature>
<evidence type="ECO:0000256" key="4">
    <source>
        <dbReference type="ARBA" id="ARBA00022694"/>
    </source>
</evidence>
<dbReference type="InterPro" id="IPR002381">
    <property type="entry name" value="RNase_PH_bac-type"/>
</dbReference>
<dbReference type="OrthoDB" id="9807456at2"/>
<dbReference type="FunFam" id="3.30.230.70:FF:000003">
    <property type="entry name" value="Ribonuclease PH"/>
    <property type="match status" value="1"/>
</dbReference>
<dbReference type="InterPro" id="IPR015847">
    <property type="entry name" value="ExoRNase_PH_dom2"/>
</dbReference>
<dbReference type="eggNOG" id="COG0689">
    <property type="taxonomic scope" value="Bacteria"/>
</dbReference>
<evidence type="ECO:0000313" key="9">
    <source>
        <dbReference type="EMBL" id="ACZ19753.1"/>
    </source>
</evidence>
<dbReference type="PATRIC" id="fig|525903.6.peg.1528"/>
<dbReference type="PROSITE" id="PS01277">
    <property type="entry name" value="RIBONUCLEASE_PH"/>
    <property type="match status" value="1"/>
</dbReference>
<dbReference type="InterPro" id="IPR001247">
    <property type="entry name" value="ExoRNase_PH_dom1"/>
</dbReference>
<sequence length="248" mass="27069">MARIDGRSSGDLRPVRIERGCNRYAEGSALIRWGNTHVLCTASVEEKVPQFLRGSGRGWVSAEYAMLPRSTHQRTQREISRGKPNARGQEIQRLIGRSLRASVDLSLLGERTIWIDCDVLQADGGTRTAAITASFVALVDACRWLMSNGLVGSMPVVHQVAAVSAGIVAGEVMLDLCYEEDSSAQVDCNVVMAEDGRFVEIQGTGEDALFSMESFRDMLSLADVGIRRLHALQLEVLGVGDLHEILAR</sequence>
<dbReference type="NCBIfam" id="TIGR01966">
    <property type="entry name" value="RNasePH"/>
    <property type="match status" value="1"/>
</dbReference>
<gene>
    <name evidence="6" type="primary">rph</name>
    <name evidence="9" type="ordered locus">Taci_1532</name>
</gene>
<dbReference type="Proteomes" id="UP000002030">
    <property type="component" value="Chromosome"/>
</dbReference>
<reference evidence="9 10" key="1">
    <citation type="journal article" date="2009" name="Stand. Genomic Sci.">
        <title>Complete genome sequence of Thermanaerovibrio acidaminovorans type strain (Su883).</title>
        <authorList>
            <person name="Chovatia M."/>
            <person name="Sikorski J."/>
            <person name="Schroder M."/>
            <person name="Lapidus A."/>
            <person name="Nolan M."/>
            <person name="Tice H."/>
            <person name="Glavina Del Rio T."/>
            <person name="Copeland A."/>
            <person name="Cheng J.F."/>
            <person name="Lucas S."/>
            <person name="Chen F."/>
            <person name="Bruce D."/>
            <person name="Goodwin L."/>
            <person name="Pitluck S."/>
            <person name="Ivanova N."/>
            <person name="Mavromatis K."/>
            <person name="Ovchinnikova G."/>
            <person name="Pati A."/>
            <person name="Chen A."/>
            <person name="Palaniappan K."/>
            <person name="Land M."/>
            <person name="Hauser L."/>
            <person name="Chang Y.J."/>
            <person name="Jeffries C.D."/>
            <person name="Chain P."/>
            <person name="Saunders E."/>
            <person name="Detter J.C."/>
            <person name="Brettin T."/>
            <person name="Rohde M."/>
            <person name="Goker M."/>
            <person name="Spring S."/>
            <person name="Bristow J."/>
            <person name="Markowitz V."/>
            <person name="Hugenholtz P."/>
            <person name="Kyrpides N.C."/>
            <person name="Klenk H.P."/>
            <person name="Eisen J.A."/>
        </authorList>
    </citation>
    <scope>NUCLEOTIDE SEQUENCE [LARGE SCALE GENOMIC DNA]</scope>
    <source>
        <strain evidence="10">ATCC 49978 / DSM 6589 / Su883</strain>
    </source>
</reference>
<dbReference type="GO" id="GO:0008033">
    <property type="term" value="P:tRNA processing"/>
    <property type="evidence" value="ECO:0007669"/>
    <property type="project" value="UniProtKB-UniRule"/>
</dbReference>